<evidence type="ECO:0000313" key="1">
    <source>
        <dbReference type="EMBL" id="KAK7083167.1"/>
    </source>
</evidence>
<proteinExistence type="predicted"/>
<evidence type="ECO:0000313" key="2">
    <source>
        <dbReference type="Proteomes" id="UP001381693"/>
    </source>
</evidence>
<dbReference type="EMBL" id="JAXCGZ010003795">
    <property type="protein sequence ID" value="KAK7083167.1"/>
    <property type="molecule type" value="Genomic_DNA"/>
</dbReference>
<dbReference type="AlphaFoldDB" id="A0AAN9AFA8"/>
<protein>
    <submittedName>
        <fullName evidence="1">Uncharacterized protein</fullName>
    </submittedName>
</protein>
<dbReference type="Proteomes" id="UP001381693">
    <property type="component" value="Unassembled WGS sequence"/>
</dbReference>
<organism evidence="1 2">
    <name type="scientific">Halocaridina rubra</name>
    <name type="common">Hawaiian red shrimp</name>
    <dbReference type="NCBI Taxonomy" id="373956"/>
    <lineage>
        <taxon>Eukaryota</taxon>
        <taxon>Metazoa</taxon>
        <taxon>Ecdysozoa</taxon>
        <taxon>Arthropoda</taxon>
        <taxon>Crustacea</taxon>
        <taxon>Multicrustacea</taxon>
        <taxon>Malacostraca</taxon>
        <taxon>Eumalacostraca</taxon>
        <taxon>Eucarida</taxon>
        <taxon>Decapoda</taxon>
        <taxon>Pleocyemata</taxon>
        <taxon>Caridea</taxon>
        <taxon>Atyoidea</taxon>
        <taxon>Atyidae</taxon>
        <taxon>Halocaridina</taxon>
    </lineage>
</organism>
<reference evidence="1 2" key="1">
    <citation type="submission" date="2023-11" db="EMBL/GenBank/DDBJ databases">
        <title>Halocaridina rubra genome assembly.</title>
        <authorList>
            <person name="Smith C."/>
        </authorList>
    </citation>
    <scope>NUCLEOTIDE SEQUENCE [LARGE SCALE GENOMIC DNA]</scope>
    <source>
        <strain evidence="1">EP-1</strain>
        <tissue evidence="1">Whole</tissue>
    </source>
</reference>
<accession>A0AAN9AFA8</accession>
<name>A0AAN9AFA8_HALRR</name>
<keyword evidence="2" id="KW-1185">Reference proteome</keyword>
<comment type="caution">
    <text evidence="1">The sequence shown here is derived from an EMBL/GenBank/DDBJ whole genome shotgun (WGS) entry which is preliminary data.</text>
</comment>
<gene>
    <name evidence="1" type="ORF">SK128_001216</name>
</gene>
<sequence length="116" mass="13655">MLFSSFKPEEDTNEYGINLEEETKLAEAMRSGEFDNQPRNIDLSLRFQSIIIREPEAYRNQSLYDVINSKNKWKNVEFVRKLQDTVVNGDHKQQCSVRQHAPLLKKVQYVHKTQSP</sequence>